<evidence type="ECO:0000313" key="4">
    <source>
        <dbReference type="EMBL" id="KQK26826.1"/>
    </source>
</evidence>
<comment type="caution">
    <text evidence="4">The sequence shown here is derived from an EMBL/GenBank/DDBJ whole genome shotgun (WGS) entry which is preliminary data.</text>
</comment>
<keyword evidence="1" id="KW-1133">Transmembrane helix</keyword>
<dbReference type="Proteomes" id="UP000051682">
    <property type="component" value="Unassembled WGS sequence"/>
</dbReference>
<dbReference type="EMBL" id="LLYZ01000002">
    <property type="protein sequence ID" value="KQK26826.1"/>
    <property type="molecule type" value="Genomic_DNA"/>
</dbReference>
<dbReference type="RefSeq" id="WP_056010834.1">
    <property type="nucleotide sequence ID" value="NZ_LLYZ01000002.1"/>
</dbReference>
<dbReference type="AlphaFoldDB" id="A0A0Q3SN56"/>
<feature type="domain" description="CCDC81-like prokaryotic HU" evidence="2">
    <location>
        <begin position="2"/>
        <end position="51"/>
    </location>
</feature>
<protein>
    <recommendedName>
        <fullName evidence="6">CCDC81-like prokaryotic HU domain-containing protein</fullName>
    </recommendedName>
</protein>
<name>A0A0Q3SN56_9FLAO</name>
<feature type="transmembrane region" description="Helical" evidence="1">
    <location>
        <begin position="158"/>
        <end position="177"/>
    </location>
</feature>
<reference evidence="4 5" key="1">
    <citation type="submission" date="2015-10" db="EMBL/GenBank/DDBJ databases">
        <title>Chryseobacterium aquaticum genome.</title>
        <authorList>
            <person name="Newman J.D."/>
            <person name="Ferguson M.B."/>
            <person name="Miller J.R."/>
        </authorList>
    </citation>
    <scope>NUCLEOTIDE SEQUENCE [LARGE SCALE GENOMIC DNA]</scope>
    <source>
        <strain evidence="4 5">KCTC 12483</strain>
    </source>
</reference>
<dbReference type="STRING" id="452084.AR438_01000"/>
<dbReference type="InterPro" id="IPR041268">
    <property type="entry name" value="HU-CCDC81_bac_2"/>
</dbReference>
<dbReference type="InterPro" id="IPR040495">
    <property type="entry name" value="HU-CCDC81_bac_1"/>
</dbReference>
<proteinExistence type="predicted"/>
<dbReference type="Pfam" id="PF18175">
    <property type="entry name" value="HU-CCDC81_bac_2"/>
    <property type="match status" value="1"/>
</dbReference>
<keyword evidence="1" id="KW-0472">Membrane</keyword>
<evidence type="ECO:0000259" key="2">
    <source>
        <dbReference type="Pfam" id="PF18174"/>
    </source>
</evidence>
<evidence type="ECO:0008006" key="6">
    <source>
        <dbReference type="Google" id="ProtNLM"/>
    </source>
</evidence>
<dbReference type="Pfam" id="PF18174">
    <property type="entry name" value="HU-CCDC81_bac_1"/>
    <property type="match status" value="1"/>
</dbReference>
<keyword evidence="1" id="KW-0812">Transmembrane</keyword>
<organism evidence="4 5">
    <name type="scientific">Chryseobacterium aquaticum</name>
    <dbReference type="NCBI Taxonomy" id="452084"/>
    <lineage>
        <taxon>Bacteria</taxon>
        <taxon>Pseudomonadati</taxon>
        <taxon>Bacteroidota</taxon>
        <taxon>Flavobacteriia</taxon>
        <taxon>Flavobacteriales</taxon>
        <taxon>Weeksellaceae</taxon>
        <taxon>Chryseobacterium group</taxon>
        <taxon>Chryseobacterium</taxon>
    </lineage>
</organism>
<evidence type="ECO:0000259" key="3">
    <source>
        <dbReference type="Pfam" id="PF18175"/>
    </source>
</evidence>
<accession>A0A0Q3SN56</accession>
<feature type="domain" description="CCDC81-like prokaryotic HU" evidence="3">
    <location>
        <begin position="61"/>
        <end position="116"/>
    </location>
</feature>
<dbReference type="OrthoDB" id="653949at2"/>
<evidence type="ECO:0000313" key="5">
    <source>
        <dbReference type="Proteomes" id="UP000051682"/>
    </source>
</evidence>
<keyword evidence="5" id="KW-1185">Reference proteome</keyword>
<sequence length="253" mass="29251">MNISAYILDYLKQFGTVTVPKFGVFSLENSKAVINSENGSILPPSTKIAFRSDYQVLSDDLVQFISSQKAVSKESAENELQIQTDFWKKKLQSEQILEIQNLGTIFFEEGKLHFKGNRLESDFPDFYGLEEIHFSDINKGEPSKDIENTEKDYQFNKSILWIFLFIVPVLGMLYLAYTQQELIFGKKSFEDVSVQTKTKRIEKKTPVKIDSAQIKKADSVKAFKLDSLKKDSIKQAAKTWKPKSYKRKSRWQR</sequence>
<gene>
    <name evidence="4" type="ORF">AR438_01000</name>
</gene>
<evidence type="ECO:0000256" key="1">
    <source>
        <dbReference type="SAM" id="Phobius"/>
    </source>
</evidence>